<dbReference type="KEGG" id="glz:GLAREA_06940"/>
<dbReference type="eggNOG" id="ENOG502RS20">
    <property type="taxonomic scope" value="Eukaryota"/>
</dbReference>
<evidence type="ECO:0000259" key="2">
    <source>
        <dbReference type="Pfam" id="PF14420"/>
    </source>
</evidence>
<dbReference type="PANTHER" id="PTHR38788:SF3">
    <property type="entry name" value="CLR5 DOMAIN-CONTAINING PROTEIN"/>
    <property type="match status" value="1"/>
</dbReference>
<dbReference type="InterPro" id="IPR025676">
    <property type="entry name" value="Clr5_dom"/>
</dbReference>
<evidence type="ECO:0000256" key="1">
    <source>
        <dbReference type="SAM" id="MobiDB-lite"/>
    </source>
</evidence>
<reference evidence="3 4" key="1">
    <citation type="journal article" date="2013" name="BMC Genomics">
        <title>Genomics-driven discovery of the pneumocandin biosynthetic gene cluster in the fungus Glarea lozoyensis.</title>
        <authorList>
            <person name="Chen L."/>
            <person name="Yue Q."/>
            <person name="Zhang X."/>
            <person name="Xiang M."/>
            <person name="Wang C."/>
            <person name="Li S."/>
            <person name="Che Y."/>
            <person name="Ortiz-Lopez F.J."/>
            <person name="Bills G.F."/>
            <person name="Liu X."/>
            <person name="An Z."/>
        </authorList>
    </citation>
    <scope>NUCLEOTIDE SEQUENCE [LARGE SCALE GENOMIC DNA]</scope>
    <source>
        <strain evidence="4">ATCC 20868 / MF5171</strain>
    </source>
</reference>
<dbReference type="Proteomes" id="UP000016922">
    <property type="component" value="Unassembled WGS sequence"/>
</dbReference>
<dbReference type="PANTHER" id="PTHR38788">
    <property type="entry name" value="CLR5 DOMAIN-CONTAINING PROTEIN"/>
    <property type="match status" value="1"/>
</dbReference>
<dbReference type="RefSeq" id="XP_008079079.1">
    <property type="nucleotide sequence ID" value="XM_008080888.1"/>
</dbReference>
<protein>
    <recommendedName>
        <fullName evidence="2">Clr5 domain-containing protein</fullName>
    </recommendedName>
</protein>
<name>S3D637_GLAL2</name>
<dbReference type="EMBL" id="KE145357">
    <property type="protein sequence ID" value="EPE33927.1"/>
    <property type="molecule type" value="Genomic_DNA"/>
</dbReference>
<evidence type="ECO:0000313" key="3">
    <source>
        <dbReference type="EMBL" id="EPE33927.1"/>
    </source>
</evidence>
<sequence length="624" mass="71010">MPKDWTGHKAEITRLYIEEGKTLNEVRETLTTRYGFKASIRAYRMRIDEWSLRKYKSREDALEETEEHESANQSLSGSEMPPPDAKPTKLRNNGKLKFGSNCYISASPMGADEVLALIQEPDAAPYALEILLTKWQVGGRYLDALGTVLRTNQPSFLVTRCAKDGRPLLFKLVEDFVHQSEQILVGKLLLESLFLGTATKRLAEVAWLTSWDAACQCTDWCSVKEILYDSSTVSISAGELFLNSARAVLADQLLRRYIQQLRGLKARNISDLKSPEEVRTYRLDLIYLLEESRDLDMVLQPTIYKYAPEIIENDEYGNWIPYRKNDPRYISLANWCRYKYLQMTSGGRIPDDASEDVKEREWMNTSNYTDPQGRSDTAVVTNTYVQEPRSSRSNAHELRLVTSQPKTQLSSRNGTLATETLPEEDYGGHPVMKALMTKWKSLKGFKSYVHSILAGDSNGVFIFDPASSDNENLFDVIDKHVPKDEQLPVTQAVLLACSTINKEECWRPWTLDWWLSCFHTTSWDDLRTKTETAQLERHLWRPISSAALKLLLDATYSLVGERLLNELKTVMISLRTSPGYSSCGDNSVRYDELLKQYIAILGAFRERSLNVEPACLAHALNAMG</sequence>
<dbReference type="HOGENOM" id="CLU_440803_0_0_1"/>
<proteinExistence type="predicted"/>
<feature type="region of interest" description="Disordered" evidence="1">
    <location>
        <begin position="61"/>
        <end position="93"/>
    </location>
</feature>
<evidence type="ECO:0000313" key="4">
    <source>
        <dbReference type="Proteomes" id="UP000016922"/>
    </source>
</evidence>
<organism evidence="3 4">
    <name type="scientific">Glarea lozoyensis (strain ATCC 20868 / MF5171)</name>
    <dbReference type="NCBI Taxonomy" id="1116229"/>
    <lineage>
        <taxon>Eukaryota</taxon>
        <taxon>Fungi</taxon>
        <taxon>Dikarya</taxon>
        <taxon>Ascomycota</taxon>
        <taxon>Pezizomycotina</taxon>
        <taxon>Leotiomycetes</taxon>
        <taxon>Helotiales</taxon>
        <taxon>Helotiaceae</taxon>
        <taxon>Glarea</taxon>
    </lineage>
</organism>
<gene>
    <name evidence="3" type="ORF">GLAREA_06940</name>
</gene>
<dbReference type="Pfam" id="PF14420">
    <property type="entry name" value="Clr5"/>
    <property type="match status" value="1"/>
</dbReference>
<dbReference type="GeneID" id="19465993"/>
<dbReference type="OrthoDB" id="823504at2759"/>
<keyword evidence="4" id="KW-1185">Reference proteome</keyword>
<accession>S3D637</accession>
<feature type="domain" description="Clr5" evidence="2">
    <location>
        <begin position="1"/>
        <end position="54"/>
    </location>
</feature>
<dbReference type="OMA" id="YISASPM"/>
<dbReference type="AlphaFoldDB" id="S3D637"/>